<proteinExistence type="predicted"/>
<sequence>MAAQRRLNKRSSLETALYEQQSRGKHDPFDMARAQAAYGGQEVMRVKILLSRGRAMASLEHLPRTLPYYIIIYKVAMADMSNGPLENVTEKTREHLLASKKGPRRKKAQRNMKSSLTPPASLPTAPSTAPPSRFAARMTSRHVNEASLYDMNQRSAAIEPPRRSNTSIEVPNANNTVPPMTVDLSLPPGTIIHINGVPINVDDLGIPPRPNPKYEQDAVARQQQQDAQPRARDSTASVSSALMPSRTTSINFSRPWQPQQHMQERPLREDADEVSSIDTVDTFTLDPEGYPRVAQTAVGGKGKLVESPKVSRSTPKK</sequence>
<feature type="region of interest" description="Disordered" evidence="1">
    <location>
        <begin position="203"/>
        <end position="317"/>
    </location>
</feature>
<feature type="compositionally biased region" description="Low complexity" evidence="1">
    <location>
        <begin position="219"/>
        <end position="228"/>
    </location>
</feature>
<feature type="compositionally biased region" description="Polar residues" evidence="1">
    <location>
        <begin position="234"/>
        <end position="261"/>
    </location>
</feature>
<dbReference type="KEGG" id="bcom:BAUCODRAFT_144786"/>
<feature type="compositionally biased region" description="Polar residues" evidence="1">
    <location>
        <begin position="163"/>
        <end position="174"/>
    </location>
</feature>
<gene>
    <name evidence="2" type="ORF">BAUCODRAFT_144786</name>
</gene>
<reference evidence="2 3" key="1">
    <citation type="journal article" date="2012" name="PLoS Pathog.">
        <title>Diverse lifestyles and strategies of plant pathogenesis encoded in the genomes of eighteen Dothideomycetes fungi.</title>
        <authorList>
            <person name="Ohm R.A."/>
            <person name="Feau N."/>
            <person name="Henrissat B."/>
            <person name="Schoch C.L."/>
            <person name="Horwitz B.A."/>
            <person name="Barry K.W."/>
            <person name="Condon B.J."/>
            <person name="Copeland A.C."/>
            <person name="Dhillon B."/>
            <person name="Glaser F."/>
            <person name="Hesse C.N."/>
            <person name="Kosti I."/>
            <person name="LaButti K."/>
            <person name="Lindquist E.A."/>
            <person name="Lucas S."/>
            <person name="Salamov A.A."/>
            <person name="Bradshaw R.E."/>
            <person name="Ciuffetti L."/>
            <person name="Hamelin R.C."/>
            <person name="Kema G.H.J."/>
            <person name="Lawrence C."/>
            <person name="Scott J.A."/>
            <person name="Spatafora J.W."/>
            <person name="Turgeon B.G."/>
            <person name="de Wit P.J.G.M."/>
            <person name="Zhong S."/>
            <person name="Goodwin S.B."/>
            <person name="Grigoriev I.V."/>
        </authorList>
    </citation>
    <scope>NUCLEOTIDE SEQUENCE [LARGE SCALE GENOMIC DNA]</scope>
    <source>
        <strain evidence="2 3">UAMH 10762</strain>
    </source>
</reference>
<organism evidence="2 3">
    <name type="scientific">Baudoinia panamericana (strain UAMH 10762)</name>
    <name type="common">Angels' share fungus</name>
    <name type="synonym">Baudoinia compniacensis (strain UAMH 10762)</name>
    <dbReference type="NCBI Taxonomy" id="717646"/>
    <lineage>
        <taxon>Eukaryota</taxon>
        <taxon>Fungi</taxon>
        <taxon>Dikarya</taxon>
        <taxon>Ascomycota</taxon>
        <taxon>Pezizomycotina</taxon>
        <taxon>Dothideomycetes</taxon>
        <taxon>Dothideomycetidae</taxon>
        <taxon>Mycosphaerellales</taxon>
        <taxon>Teratosphaeriaceae</taxon>
        <taxon>Baudoinia</taxon>
    </lineage>
</organism>
<evidence type="ECO:0000313" key="3">
    <source>
        <dbReference type="Proteomes" id="UP000011761"/>
    </source>
</evidence>
<dbReference type="Proteomes" id="UP000011761">
    <property type="component" value="Unassembled WGS sequence"/>
</dbReference>
<dbReference type="EMBL" id="KB445550">
    <property type="protein sequence ID" value="EMD01235.1"/>
    <property type="molecule type" value="Genomic_DNA"/>
</dbReference>
<feature type="region of interest" description="Disordered" evidence="1">
    <location>
        <begin position="155"/>
        <end position="174"/>
    </location>
</feature>
<feature type="region of interest" description="Disordered" evidence="1">
    <location>
        <begin position="96"/>
        <end position="135"/>
    </location>
</feature>
<feature type="compositionally biased region" description="Low complexity" evidence="1">
    <location>
        <begin position="114"/>
        <end position="132"/>
    </location>
</feature>
<evidence type="ECO:0000313" key="2">
    <source>
        <dbReference type="EMBL" id="EMD01235.1"/>
    </source>
</evidence>
<keyword evidence="3" id="KW-1185">Reference proteome</keyword>
<protein>
    <submittedName>
        <fullName evidence="2">Uncharacterized protein</fullName>
    </submittedName>
</protein>
<feature type="compositionally biased region" description="Basic residues" evidence="1">
    <location>
        <begin position="101"/>
        <end position="110"/>
    </location>
</feature>
<dbReference type="HOGENOM" id="CLU_877121_0_0_1"/>
<accession>M2NNW7</accession>
<evidence type="ECO:0000256" key="1">
    <source>
        <dbReference type="SAM" id="MobiDB-lite"/>
    </source>
</evidence>
<dbReference type="RefSeq" id="XP_007672419.1">
    <property type="nucleotide sequence ID" value="XM_007674229.1"/>
</dbReference>
<dbReference type="AlphaFoldDB" id="M2NNW7"/>
<name>M2NNW7_BAUPA</name>
<dbReference type="GeneID" id="19108528"/>